<dbReference type="EMBL" id="JANPWB010000015">
    <property type="protein sequence ID" value="KAJ1091304.1"/>
    <property type="molecule type" value="Genomic_DNA"/>
</dbReference>
<dbReference type="Proteomes" id="UP001066276">
    <property type="component" value="Chromosome 11"/>
</dbReference>
<gene>
    <name evidence="1" type="ORF">NDU88_004431</name>
</gene>
<comment type="caution">
    <text evidence="1">The sequence shown here is derived from an EMBL/GenBank/DDBJ whole genome shotgun (WGS) entry which is preliminary data.</text>
</comment>
<name>A0AAV7LLA9_PLEWA</name>
<accession>A0AAV7LLA9</accession>
<evidence type="ECO:0000313" key="2">
    <source>
        <dbReference type="Proteomes" id="UP001066276"/>
    </source>
</evidence>
<proteinExistence type="predicted"/>
<keyword evidence="2" id="KW-1185">Reference proteome</keyword>
<dbReference type="AlphaFoldDB" id="A0AAV7LLA9"/>
<organism evidence="1 2">
    <name type="scientific">Pleurodeles waltl</name>
    <name type="common">Iberian ribbed newt</name>
    <dbReference type="NCBI Taxonomy" id="8319"/>
    <lineage>
        <taxon>Eukaryota</taxon>
        <taxon>Metazoa</taxon>
        <taxon>Chordata</taxon>
        <taxon>Craniata</taxon>
        <taxon>Vertebrata</taxon>
        <taxon>Euteleostomi</taxon>
        <taxon>Amphibia</taxon>
        <taxon>Batrachia</taxon>
        <taxon>Caudata</taxon>
        <taxon>Salamandroidea</taxon>
        <taxon>Salamandridae</taxon>
        <taxon>Pleurodelinae</taxon>
        <taxon>Pleurodeles</taxon>
    </lineage>
</organism>
<reference evidence="1" key="1">
    <citation type="journal article" date="2022" name="bioRxiv">
        <title>Sequencing and chromosome-scale assembly of the giantPleurodeles waltlgenome.</title>
        <authorList>
            <person name="Brown T."/>
            <person name="Elewa A."/>
            <person name="Iarovenko S."/>
            <person name="Subramanian E."/>
            <person name="Araus A.J."/>
            <person name="Petzold A."/>
            <person name="Susuki M."/>
            <person name="Suzuki K.-i.T."/>
            <person name="Hayashi T."/>
            <person name="Toyoda A."/>
            <person name="Oliveira C."/>
            <person name="Osipova E."/>
            <person name="Leigh N.D."/>
            <person name="Simon A."/>
            <person name="Yun M.H."/>
        </authorList>
    </citation>
    <scope>NUCLEOTIDE SEQUENCE</scope>
    <source>
        <strain evidence="1">20211129_DDA</strain>
        <tissue evidence="1">Liver</tissue>
    </source>
</reference>
<evidence type="ECO:0000313" key="1">
    <source>
        <dbReference type="EMBL" id="KAJ1091304.1"/>
    </source>
</evidence>
<sequence>MMMRLQLLGSECQAGSGHRVNVDRATCEGQEPVSWYRGIVKWGVLVLICRSIRFWVSGGSLLSESATLEFSPCAADPSHSVRNTQPGGARRPSANPFLLMPLILTTIEEAGSSLQRHHLNL</sequence>
<protein>
    <submittedName>
        <fullName evidence="1">Uncharacterized protein</fullName>
    </submittedName>
</protein>